<name>A0A0R1YER4_9LACO</name>
<keyword evidence="2" id="KW-1133">Transmembrane helix</keyword>
<evidence type="ECO:0000313" key="3">
    <source>
        <dbReference type="EMBL" id="KRM40834.1"/>
    </source>
</evidence>
<feature type="coiled-coil region" evidence="1">
    <location>
        <begin position="4"/>
        <end position="49"/>
    </location>
</feature>
<keyword evidence="4" id="KW-1185">Reference proteome</keyword>
<proteinExistence type="predicted"/>
<evidence type="ECO:0000256" key="1">
    <source>
        <dbReference type="SAM" id="Coils"/>
    </source>
</evidence>
<comment type="caution">
    <text evidence="3">The sequence shown here is derived from an EMBL/GenBank/DDBJ whole genome shotgun (WGS) entry which is preliminary data.</text>
</comment>
<evidence type="ECO:0000313" key="4">
    <source>
        <dbReference type="Proteomes" id="UP000051223"/>
    </source>
</evidence>
<dbReference type="PATRIC" id="fig|1423754.3.peg.30"/>
<organism evidence="3 4">
    <name type="scientific">Lactobacillus hamsteri DSM 5661 = JCM 6256</name>
    <dbReference type="NCBI Taxonomy" id="1423754"/>
    <lineage>
        <taxon>Bacteria</taxon>
        <taxon>Bacillati</taxon>
        <taxon>Bacillota</taxon>
        <taxon>Bacilli</taxon>
        <taxon>Lactobacillales</taxon>
        <taxon>Lactobacillaceae</taxon>
        <taxon>Lactobacillus</taxon>
    </lineage>
</organism>
<keyword evidence="1" id="KW-0175">Coiled coil</keyword>
<dbReference type="Proteomes" id="UP000051223">
    <property type="component" value="Unassembled WGS sequence"/>
</dbReference>
<accession>A0A0R1YER4</accession>
<feature type="transmembrane region" description="Helical" evidence="2">
    <location>
        <begin position="51"/>
        <end position="72"/>
    </location>
</feature>
<keyword evidence="2" id="KW-0472">Membrane</keyword>
<dbReference type="STRING" id="1423754.FC39_GL000030"/>
<reference evidence="3 4" key="1">
    <citation type="journal article" date="2015" name="Genome Announc.">
        <title>Expanding the biotechnology potential of lactobacilli through comparative genomics of 213 strains and associated genera.</title>
        <authorList>
            <person name="Sun Z."/>
            <person name="Harris H.M."/>
            <person name="McCann A."/>
            <person name="Guo C."/>
            <person name="Argimon S."/>
            <person name="Zhang W."/>
            <person name="Yang X."/>
            <person name="Jeffery I.B."/>
            <person name="Cooney J.C."/>
            <person name="Kagawa T.F."/>
            <person name="Liu W."/>
            <person name="Song Y."/>
            <person name="Salvetti E."/>
            <person name="Wrobel A."/>
            <person name="Rasinkangas P."/>
            <person name="Parkhill J."/>
            <person name="Rea M.C."/>
            <person name="O'Sullivan O."/>
            <person name="Ritari J."/>
            <person name="Douillard F.P."/>
            <person name="Paul Ross R."/>
            <person name="Yang R."/>
            <person name="Briner A.E."/>
            <person name="Felis G.E."/>
            <person name="de Vos W.M."/>
            <person name="Barrangou R."/>
            <person name="Klaenhammer T.R."/>
            <person name="Caufield P.W."/>
            <person name="Cui Y."/>
            <person name="Zhang H."/>
            <person name="O'Toole P.W."/>
        </authorList>
    </citation>
    <scope>NUCLEOTIDE SEQUENCE [LARGE SCALE GENOMIC DNA]</scope>
    <source>
        <strain evidence="3 4">DSM 5661</strain>
    </source>
</reference>
<gene>
    <name evidence="3" type="ORF">FC39_GL000030</name>
</gene>
<dbReference type="AlphaFoldDB" id="A0A0R1YER4"/>
<dbReference type="RefSeq" id="WP_025080233.1">
    <property type="nucleotide sequence ID" value="NZ_AZGI01000006.1"/>
</dbReference>
<keyword evidence="2" id="KW-0812">Transmembrane</keyword>
<dbReference type="EMBL" id="AZGI01000006">
    <property type="protein sequence ID" value="KRM40834.1"/>
    <property type="molecule type" value="Genomic_DNA"/>
</dbReference>
<sequence>MKDVDTIITEIDELEKEKEQTIRDARKRIKKQKENLKTQKVQIQGAKSDRWVRAGLIFMVGIVVMIAFWCIADL</sequence>
<protein>
    <submittedName>
        <fullName evidence="3">Uncharacterized protein</fullName>
    </submittedName>
</protein>
<evidence type="ECO:0000256" key="2">
    <source>
        <dbReference type="SAM" id="Phobius"/>
    </source>
</evidence>